<accession>A0A3S8RMJ1</accession>
<proteinExistence type="predicted"/>
<evidence type="ECO:0000256" key="1">
    <source>
        <dbReference type="ARBA" id="ARBA00022722"/>
    </source>
</evidence>
<keyword evidence="1" id="KW-0540">Nuclease</keyword>
<gene>
    <name evidence="6" type="ORF">EEI45_04195</name>
</gene>
<dbReference type="PANTHER" id="PTHR12302:SF3">
    <property type="entry name" value="SERINE_THREONINE-PROTEIN KINASE 31"/>
    <property type="match status" value="1"/>
</dbReference>
<dbReference type="PROSITE" id="PS50830">
    <property type="entry name" value="TNASE_3"/>
    <property type="match status" value="1"/>
</dbReference>
<evidence type="ECO:0000256" key="2">
    <source>
        <dbReference type="ARBA" id="ARBA00022759"/>
    </source>
</evidence>
<protein>
    <submittedName>
        <fullName evidence="6">Thermonuclease</fullName>
    </submittedName>
</protein>
<keyword evidence="4" id="KW-1133">Transmembrane helix</keyword>
<keyword evidence="4" id="KW-0812">Transmembrane</keyword>
<dbReference type="KEGG" id="eri:EEI45_04195"/>
<dbReference type="SUPFAM" id="SSF50199">
    <property type="entry name" value="Staphylococcal nuclease"/>
    <property type="match status" value="1"/>
</dbReference>
<keyword evidence="2" id="KW-0255">Endonuclease</keyword>
<feature type="transmembrane region" description="Helical" evidence="4">
    <location>
        <begin position="12"/>
        <end position="32"/>
    </location>
</feature>
<dbReference type="Gene3D" id="2.40.50.90">
    <property type="match status" value="1"/>
</dbReference>
<dbReference type="SMART" id="SM00318">
    <property type="entry name" value="SNc"/>
    <property type="match status" value="1"/>
</dbReference>
<keyword evidence="3" id="KW-0378">Hydrolase</keyword>
<evidence type="ECO:0000259" key="5">
    <source>
        <dbReference type="PROSITE" id="PS50830"/>
    </source>
</evidence>
<dbReference type="GO" id="GO:0016787">
    <property type="term" value="F:hydrolase activity"/>
    <property type="evidence" value="ECO:0007669"/>
    <property type="project" value="UniProtKB-KW"/>
</dbReference>
<evidence type="ECO:0000313" key="7">
    <source>
        <dbReference type="Proteomes" id="UP000278804"/>
    </source>
</evidence>
<dbReference type="Pfam" id="PF00565">
    <property type="entry name" value="SNase"/>
    <property type="match status" value="1"/>
</dbReference>
<dbReference type="EMBL" id="CP034234">
    <property type="protein sequence ID" value="AZK44059.1"/>
    <property type="molecule type" value="Genomic_DNA"/>
</dbReference>
<dbReference type="PANTHER" id="PTHR12302">
    <property type="entry name" value="EBNA2 BINDING PROTEIN P100"/>
    <property type="match status" value="1"/>
</dbReference>
<dbReference type="RefSeq" id="WP_125164258.1">
    <property type="nucleotide sequence ID" value="NZ_CP034234.1"/>
</dbReference>
<name>A0A3S8RMJ1_9FIRM</name>
<dbReference type="InterPro" id="IPR035437">
    <property type="entry name" value="SNase_OB-fold_sf"/>
</dbReference>
<keyword evidence="7" id="KW-1185">Reference proteome</keyword>
<dbReference type="GO" id="GO:0004519">
    <property type="term" value="F:endonuclease activity"/>
    <property type="evidence" value="ECO:0007669"/>
    <property type="project" value="UniProtKB-KW"/>
</dbReference>
<evidence type="ECO:0000256" key="3">
    <source>
        <dbReference type="ARBA" id="ARBA00022801"/>
    </source>
</evidence>
<dbReference type="AlphaFoldDB" id="A0A3S8RMJ1"/>
<organism evidence="6 7">
    <name type="scientific">Erysipelothrix piscisicarius</name>
    <dbReference type="NCBI Taxonomy" id="2485784"/>
    <lineage>
        <taxon>Bacteria</taxon>
        <taxon>Bacillati</taxon>
        <taxon>Bacillota</taxon>
        <taxon>Erysipelotrichia</taxon>
        <taxon>Erysipelotrichales</taxon>
        <taxon>Erysipelotrichaceae</taxon>
        <taxon>Erysipelothrix</taxon>
    </lineage>
</organism>
<evidence type="ECO:0000313" key="6">
    <source>
        <dbReference type="EMBL" id="AZK44059.1"/>
    </source>
</evidence>
<keyword evidence="4" id="KW-0472">Membrane</keyword>
<dbReference type="InterPro" id="IPR016071">
    <property type="entry name" value="Staphylococal_nuclease_OB-fold"/>
</dbReference>
<sequence>MNNKNKQKTANMLLKITLFAVLVIVFILTEFMKPNINSNKEQATLSKCIDGDTAQLNIGGKKEKVRFIAVDTPELRQNDEYNPQFYAEEASSFTCNHLKSAKTIELEYDPNADKYDKYGCVIAWVRVDDVLLQELLVSGGYAKVKYIYGDYLYVDQLNRLQNQAKKQNIGLWRDKGRH</sequence>
<dbReference type="Proteomes" id="UP000278804">
    <property type="component" value="Chromosome"/>
</dbReference>
<feature type="domain" description="TNase-like" evidence="5">
    <location>
        <begin position="39"/>
        <end position="174"/>
    </location>
</feature>
<evidence type="ECO:0000256" key="4">
    <source>
        <dbReference type="SAM" id="Phobius"/>
    </source>
</evidence>
<reference evidence="6 7" key="1">
    <citation type="journal article" date="2020" name="Int. J. Syst. Evol. Microbiol.">
        <title>Description of Erysipelothrix piscisicarius sp. nov., an emergent fish pathogen, and assessment of virulence using a tiger barb (Puntigrus tetrazona) infection model.</title>
        <authorList>
            <person name="Pomaranski E.K."/>
            <person name="Griffin M.J."/>
            <person name="Camus A.C."/>
            <person name="Armwood A.R."/>
            <person name="Shelley J."/>
            <person name="Waldbieser G.C."/>
            <person name="LaFrentz B.R."/>
            <person name="Garcia J.C."/>
            <person name="Yanong R."/>
            <person name="Soto E."/>
        </authorList>
    </citation>
    <scope>NUCLEOTIDE SEQUENCE [LARGE SCALE GENOMIC DNA]</scope>
    <source>
        <strain evidence="6 7">15TAL0474</strain>
    </source>
</reference>